<evidence type="ECO:0000313" key="2">
    <source>
        <dbReference type="Proteomes" id="UP000076154"/>
    </source>
</evidence>
<protein>
    <submittedName>
        <fullName evidence="1">Uncharacterized protein</fullName>
    </submittedName>
</protein>
<gene>
    <name evidence="1" type="ORF">Hypma_010605</name>
</gene>
<name>A0A369JJ85_HYPMA</name>
<keyword evidence="2" id="KW-1185">Reference proteome</keyword>
<proteinExistence type="predicted"/>
<dbReference type="EMBL" id="LUEZ02000052">
    <property type="protein sequence ID" value="RDB22271.1"/>
    <property type="molecule type" value="Genomic_DNA"/>
</dbReference>
<dbReference type="AlphaFoldDB" id="A0A369JJ85"/>
<accession>A0A369JJ85</accession>
<sequence length="111" mass="12556">MPILIHEVHTKHHTRNIAALKVAGTFLLDSDRTTPDLGSYVKFIVNEDASRHSFMSCQKNQRWDAAMKHDSSFPRSSHPPGLVVLPAPVCELSDRRKNKILRSPYAIRTVP</sequence>
<reference evidence="1" key="1">
    <citation type="submission" date="2018-04" db="EMBL/GenBank/DDBJ databases">
        <title>Whole genome sequencing of Hypsizygus marmoreus.</title>
        <authorList>
            <person name="Choi I.-G."/>
            <person name="Min B."/>
            <person name="Kim J.-G."/>
            <person name="Kim S."/>
            <person name="Oh Y.-L."/>
            <person name="Kong W.-S."/>
            <person name="Park H."/>
            <person name="Jeong J."/>
            <person name="Song E.-S."/>
        </authorList>
    </citation>
    <scope>NUCLEOTIDE SEQUENCE [LARGE SCALE GENOMIC DNA]</scope>
    <source>
        <strain evidence="1">51987-8</strain>
    </source>
</reference>
<dbReference type="Proteomes" id="UP000076154">
    <property type="component" value="Unassembled WGS sequence"/>
</dbReference>
<evidence type="ECO:0000313" key="1">
    <source>
        <dbReference type="EMBL" id="RDB22271.1"/>
    </source>
</evidence>
<dbReference type="InParanoid" id="A0A369JJ85"/>
<organism evidence="1 2">
    <name type="scientific">Hypsizygus marmoreus</name>
    <name type="common">White beech mushroom</name>
    <name type="synonym">Agaricus marmoreus</name>
    <dbReference type="NCBI Taxonomy" id="39966"/>
    <lineage>
        <taxon>Eukaryota</taxon>
        <taxon>Fungi</taxon>
        <taxon>Dikarya</taxon>
        <taxon>Basidiomycota</taxon>
        <taxon>Agaricomycotina</taxon>
        <taxon>Agaricomycetes</taxon>
        <taxon>Agaricomycetidae</taxon>
        <taxon>Agaricales</taxon>
        <taxon>Tricholomatineae</taxon>
        <taxon>Lyophyllaceae</taxon>
        <taxon>Hypsizygus</taxon>
    </lineage>
</organism>
<comment type="caution">
    <text evidence="1">The sequence shown here is derived from an EMBL/GenBank/DDBJ whole genome shotgun (WGS) entry which is preliminary data.</text>
</comment>